<proteinExistence type="predicted"/>
<accession>A0A139NYH1</accession>
<dbReference type="InterPro" id="IPR051309">
    <property type="entry name" value="ABCF_ATPase"/>
</dbReference>
<dbReference type="PATRIC" id="fig|1303.77.peg.1549"/>
<organism evidence="6 7">
    <name type="scientific">Streptococcus oralis</name>
    <dbReference type="NCBI Taxonomy" id="1303"/>
    <lineage>
        <taxon>Bacteria</taxon>
        <taxon>Bacillati</taxon>
        <taxon>Bacillota</taxon>
        <taxon>Bacilli</taxon>
        <taxon>Lactobacillales</taxon>
        <taxon>Streptococcaceae</taxon>
        <taxon>Streptococcus</taxon>
    </lineage>
</organism>
<evidence type="ECO:0000256" key="2">
    <source>
        <dbReference type="ARBA" id="ARBA00022840"/>
    </source>
</evidence>
<evidence type="ECO:0000256" key="1">
    <source>
        <dbReference type="ARBA" id="ARBA00022741"/>
    </source>
</evidence>
<feature type="domain" description="ABC transporter Uup C-terminal" evidence="5">
    <location>
        <begin position="116"/>
        <end position="181"/>
    </location>
</feature>
<dbReference type="GO" id="GO:0016887">
    <property type="term" value="F:ATP hydrolysis activity"/>
    <property type="evidence" value="ECO:0007669"/>
    <property type="project" value="InterPro"/>
</dbReference>
<evidence type="ECO:0000259" key="4">
    <source>
        <dbReference type="Pfam" id="PF00005"/>
    </source>
</evidence>
<evidence type="ECO:0000259" key="5">
    <source>
        <dbReference type="Pfam" id="PF16326"/>
    </source>
</evidence>
<dbReference type="Pfam" id="PF00005">
    <property type="entry name" value="ABC_tran"/>
    <property type="match status" value="1"/>
</dbReference>
<dbReference type="InterPro" id="IPR027417">
    <property type="entry name" value="P-loop_NTPase"/>
</dbReference>
<dbReference type="InterPro" id="IPR003439">
    <property type="entry name" value="ABC_transporter-like_ATP-bd"/>
</dbReference>
<name>A0A139NYH1_STROR</name>
<evidence type="ECO:0000313" key="6">
    <source>
        <dbReference type="EMBL" id="KXT80971.1"/>
    </source>
</evidence>
<dbReference type="EMBL" id="LQRI01000179">
    <property type="protein sequence ID" value="KXT80971.1"/>
    <property type="molecule type" value="Genomic_DNA"/>
</dbReference>
<feature type="coiled-coil region" evidence="3">
    <location>
        <begin position="125"/>
        <end position="180"/>
    </location>
</feature>
<keyword evidence="3" id="KW-0175">Coiled coil</keyword>
<sequence length="185" mass="21474">MSGGEKKRLYLLKLLLEKSNVLLLDEPTNDLDIATLTVLENFLQGFAGPVLTVSHDRYFLDKVATKILAFEDGKIRPFFGHYTDYLDEKAFETEMANQVQKAEKEKVVKAREDKKRMTYQEKQEWASIEGDIEALENRIAVIEEEMQANGSDFGKLATLQKELDEKNEELLEKYERYEYLSDFDS</sequence>
<evidence type="ECO:0000256" key="3">
    <source>
        <dbReference type="SAM" id="Coils"/>
    </source>
</evidence>
<keyword evidence="1" id="KW-0547">Nucleotide-binding</keyword>
<dbReference type="Pfam" id="PF16326">
    <property type="entry name" value="ABC_tran_CTD"/>
    <property type="match status" value="1"/>
</dbReference>
<dbReference type="GO" id="GO:0005524">
    <property type="term" value="F:ATP binding"/>
    <property type="evidence" value="ECO:0007669"/>
    <property type="project" value="UniProtKB-KW"/>
</dbReference>
<protein>
    <submittedName>
        <fullName evidence="6">ATPase component of ABC transporter with duplicated ATPase domain</fullName>
    </submittedName>
</protein>
<keyword evidence="2" id="KW-0067">ATP-binding</keyword>
<evidence type="ECO:0000313" key="7">
    <source>
        <dbReference type="Proteomes" id="UP000070497"/>
    </source>
</evidence>
<dbReference type="SUPFAM" id="SSF52540">
    <property type="entry name" value="P-loop containing nucleoside triphosphate hydrolases"/>
    <property type="match status" value="1"/>
</dbReference>
<dbReference type="Gene3D" id="3.40.50.300">
    <property type="entry name" value="P-loop containing nucleotide triphosphate hydrolases"/>
    <property type="match status" value="1"/>
</dbReference>
<reference evidence="6 7" key="1">
    <citation type="submission" date="2016-01" db="EMBL/GenBank/DDBJ databases">
        <title>Highly variable Streptococcus oralis are common among viridans streptococci isolated from primates.</title>
        <authorList>
            <person name="Denapaite D."/>
            <person name="Rieger M."/>
            <person name="Koendgen S."/>
            <person name="Brueckner R."/>
            <person name="Ochigava I."/>
            <person name="Kappeler P."/>
            <person name="Maetz-Rensing K."/>
            <person name="Leendertz F."/>
            <person name="Hakenbeck R."/>
        </authorList>
    </citation>
    <scope>NUCLEOTIDE SEQUENCE [LARGE SCALE GENOMIC DNA]</scope>
    <source>
        <strain evidence="6 7">DD14</strain>
    </source>
</reference>
<comment type="caution">
    <text evidence="6">The sequence shown here is derived from an EMBL/GenBank/DDBJ whole genome shotgun (WGS) entry which is preliminary data.</text>
</comment>
<dbReference type="PANTHER" id="PTHR42855">
    <property type="entry name" value="ABC TRANSPORTER ATP-BINDING SUBUNIT"/>
    <property type="match status" value="1"/>
</dbReference>
<dbReference type="GO" id="GO:0003677">
    <property type="term" value="F:DNA binding"/>
    <property type="evidence" value="ECO:0007669"/>
    <property type="project" value="InterPro"/>
</dbReference>
<dbReference type="Proteomes" id="UP000070497">
    <property type="component" value="Unassembled WGS sequence"/>
</dbReference>
<dbReference type="InterPro" id="IPR032524">
    <property type="entry name" value="ABC_tran_C"/>
</dbReference>
<dbReference type="PANTHER" id="PTHR42855:SF1">
    <property type="entry name" value="ABC TRANSPORTER DOMAIN-CONTAINING PROTEIN"/>
    <property type="match status" value="1"/>
</dbReference>
<dbReference type="Gene3D" id="1.10.287.380">
    <property type="entry name" value="Valyl-tRNA synthetase, C-terminal domain"/>
    <property type="match status" value="1"/>
</dbReference>
<gene>
    <name evidence="6" type="ORF">SORDD14_01393</name>
</gene>
<dbReference type="AlphaFoldDB" id="A0A139NYH1"/>
<dbReference type="InterPro" id="IPR037118">
    <property type="entry name" value="Val-tRNA_synth_C_sf"/>
</dbReference>
<feature type="domain" description="ABC transporter" evidence="4">
    <location>
        <begin position="1"/>
        <end position="29"/>
    </location>
</feature>